<gene>
    <name evidence="3" type="ORF">ACG0Z3_22300</name>
</gene>
<name>A0ABW7FQ02_9BURK</name>
<dbReference type="GO" id="GO:0016746">
    <property type="term" value="F:acyltransferase activity"/>
    <property type="evidence" value="ECO:0007669"/>
    <property type="project" value="UniProtKB-KW"/>
</dbReference>
<keyword evidence="4" id="KW-1185">Reference proteome</keyword>
<keyword evidence="3" id="KW-0808">Transferase</keyword>
<evidence type="ECO:0000313" key="4">
    <source>
        <dbReference type="Proteomes" id="UP001606301"/>
    </source>
</evidence>
<dbReference type="RefSeq" id="WP_394402034.1">
    <property type="nucleotide sequence ID" value="NZ_JBIGHW010000023.1"/>
</dbReference>
<organism evidence="3 4">
    <name type="scientific">Pelomonas margarita</name>
    <dbReference type="NCBI Taxonomy" id="3299031"/>
    <lineage>
        <taxon>Bacteria</taxon>
        <taxon>Pseudomonadati</taxon>
        <taxon>Pseudomonadota</taxon>
        <taxon>Betaproteobacteria</taxon>
        <taxon>Burkholderiales</taxon>
        <taxon>Sphaerotilaceae</taxon>
        <taxon>Roseateles</taxon>
    </lineage>
</organism>
<evidence type="ECO:0000259" key="2">
    <source>
        <dbReference type="Pfam" id="PF01757"/>
    </source>
</evidence>
<keyword evidence="3" id="KW-0012">Acyltransferase</keyword>
<dbReference type="EMBL" id="JBIGHW010000023">
    <property type="protein sequence ID" value="MFG6443428.1"/>
    <property type="molecule type" value="Genomic_DNA"/>
</dbReference>
<dbReference type="Proteomes" id="UP001606301">
    <property type="component" value="Unassembled WGS sequence"/>
</dbReference>
<reference evidence="3 4" key="1">
    <citation type="submission" date="2024-08" db="EMBL/GenBank/DDBJ databases">
        <authorList>
            <person name="Lu H."/>
        </authorList>
    </citation>
    <scope>NUCLEOTIDE SEQUENCE [LARGE SCALE GENOMIC DNA]</scope>
    <source>
        <strain evidence="3 4">LKC17W</strain>
    </source>
</reference>
<protein>
    <submittedName>
        <fullName evidence="3">Acyltransferase family protein</fullName>
        <ecNumber evidence="3">2.3.-.-</ecNumber>
    </submittedName>
</protein>
<feature type="transmembrane region" description="Helical" evidence="1">
    <location>
        <begin position="127"/>
        <end position="151"/>
    </location>
</feature>
<dbReference type="EC" id="2.3.-.-" evidence="3"/>
<feature type="domain" description="Acyltransferase 3" evidence="2">
    <location>
        <begin position="7"/>
        <end position="146"/>
    </location>
</feature>
<evidence type="ECO:0000313" key="3">
    <source>
        <dbReference type="EMBL" id="MFG6443428.1"/>
    </source>
</evidence>
<sequence length="171" mass="18913">MEYPNRNFVSLLFVGLPVWLSGAYLAEAIKGSVRFDVSKPLAVALWVAVLGGGGFAAVLKVAFGVSYAITLTIYAIFVVPWLWSMVFLDFKSQLLKLFGDASYSIYLLHQPLIPVVRREIERASVTLPLWAVDALTIVVVVAALLLFYYVVERPSHLLSRRLSAARNGARP</sequence>
<accession>A0ABW7FQ02</accession>
<dbReference type="Pfam" id="PF01757">
    <property type="entry name" value="Acyl_transf_3"/>
    <property type="match status" value="1"/>
</dbReference>
<keyword evidence="1" id="KW-0812">Transmembrane</keyword>
<feature type="transmembrane region" description="Helical" evidence="1">
    <location>
        <begin position="41"/>
        <end position="59"/>
    </location>
</feature>
<evidence type="ECO:0000256" key="1">
    <source>
        <dbReference type="SAM" id="Phobius"/>
    </source>
</evidence>
<comment type="caution">
    <text evidence="3">The sequence shown here is derived from an EMBL/GenBank/DDBJ whole genome shotgun (WGS) entry which is preliminary data.</text>
</comment>
<keyword evidence="1" id="KW-0472">Membrane</keyword>
<keyword evidence="1" id="KW-1133">Transmembrane helix</keyword>
<dbReference type="InterPro" id="IPR002656">
    <property type="entry name" value="Acyl_transf_3_dom"/>
</dbReference>
<feature type="transmembrane region" description="Helical" evidence="1">
    <location>
        <begin position="66"/>
        <end position="88"/>
    </location>
</feature>
<proteinExistence type="predicted"/>